<dbReference type="RefSeq" id="WP_008565934.1">
    <property type="nucleotide sequence ID" value="NZ_JH594506.1"/>
</dbReference>
<comment type="caution">
    <text evidence="2">The sequence shown here is derived from an EMBL/GenBank/DDBJ whole genome shotgun (WGS) entry which is preliminary data.</text>
</comment>
<evidence type="ECO:0000313" key="2">
    <source>
        <dbReference type="EMBL" id="EHO68659.1"/>
    </source>
</evidence>
<keyword evidence="3" id="KW-1185">Reference proteome</keyword>
<dbReference type="HOGENOM" id="CLU_1823598_0_0_10"/>
<evidence type="ECO:0000256" key="1">
    <source>
        <dbReference type="SAM" id="SignalP"/>
    </source>
</evidence>
<dbReference type="STRING" id="999422.HMPREF9944_01913"/>
<keyword evidence="1" id="KW-0732">Signal</keyword>
<accession>H1HP19</accession>
<dbReference type="AlphaFoldDB" id="H1HP19"/>
<name>H1HP19_9BACT</name>
<evidence type="ECO:0000313" key="3">
    <source>
        <dbReference type="Proteomes" id="UP000003167"/>
    </source>
</evidence>
<dbReference type="PATRIC" id="fig|999422.3.peg.2011"/>
<feature type="chain" id="PRO_5003550212" evidence="1">
    <location>
        <begin position="23"/>
        <end position="141"/>
    </location>
</feature>
<feature type="signal peptide" evidence="1">
    <location>
        <begin position="1"/>
        <end position="22"/>
    </location>
</feature>
<protein>
    <submittedName>
        <fullName evidence="2">Uncharacterized protein</fullName>
    </submittedName>
</protein>
<proteinExistence type="predicted"/>
<sequence>MKLRNILLIFGLMVSIVAYSQAEPKNNLGKTLVQLAIEFPQLRYWGEYADQTLYKDGDNMMFGIKGNRVVSEFMLIEGEGNYPHDWFVSVVNAFYKTNYQYVSESDNAFTFSYSYFYVYVSYSSYDNTASISYDYLPKYRM</sequence>
<dbReference type="Proteomes" id="UP000003167">
    <property type="component" value="Unassembled WGS sequence"/>
</dbReference>
<dbReference type="EMBL" id="AGEK01000032">
    <property type="protein sequence ID" value="EHO68659.1"/>
    <property type="molecule type" value="Genomic_DNA"/>
</dbReference>
<organism evidence="2 3">
    <name type="scientific">Segatella maculosa OT 289</name>
    <dbReference type="NCBI Taxonomy" id="999422"/>
    <lineage>
        <taxon>Bacteria</taxon>
        <taxon>Pseudomonadati</taxon>
        <taxon>Bacteroidota</taxon>
        <taxon>Bacteroidia</taxon>
        <taxon>Bacteroidales</taxon>
        <taxon>Prevotellaceae</taxon>
        <taxon>Segatella</taxon>
    </lineage>
</organism>
<reference evidence="2 3" key="1">
    <citation type="submission" date="2011-12" db="EMBL/GenBank/DDBJ databases">
        <title>The Genome Sequence of Prevotella maculosa OT 289.</title>
        <authorList>
            <consortium name="The Broad Institute Genome Sequencing Platform"/>
            <person name="Earl A."/>
            <person name="Ward D."/>
            <person name="Feldgarden M."/>
            <person name="Gevers D."/>
            <person name="Izard J."/>
            <person name="Blanton J.M."/>
            <person name="Mathney J."/>
            <person name="Tanner A.C."/>
            <person name="Dewhirst F.E."/>
            <person name="Young S.K."/>
            <person name="Zeng Q."/>
            <person name="Gargeya S."/>
            <person name="Fitzgerald M."/>
            <person name="Haas B."/>
            <person name="Abouelleil A."/>
            <person name="Alvarado L."/>
            <person name="Arachchi H.M."/>
            <person name="Berlin A."/>
            <person name="Chapman S.B."/>
            <person name="Gearin G."/>
            <person name="Goldberg J."/>
            <person name="Griggs A."/>
            <person name="Gujja S."/>
            <person name="Hansen M."/>
            <person name="Heiman D."/>
            <person name="Howarth C."/>
            <person name="Larimer J."/>
            <person name="Lui A."/>
            <person name="MacDonald P.J.P."/>
            <person name="McCowen C."/>
            <person name="Montmayeur A."/>
            <person name="Murphy C."/>
            <person name="Neiman D."/>
            <person name="Pearson M."/>
            <person name="Priest M."/>
            <person name="Roberts A."/>
            <person name="Saif S."/>
            <person name="Shea T."/>
            <person name="Sisk P."/>
            <person name="Stolte C."/>
            <person name="Sykes S."/>
            <person name="Wortman J."/>
            <person name="Nusbaum C."/>
            <person name="Birren B."/>
        </authorList>
    </citation>
    <scope>NUCLEOTIDE SEQUENCE [LARGE SCALE GENOMIC DNA]</scope>
    <source>
        <strain evidence="2 3">OT 289</strain>
    </source>
</reference>
<gene>
    <name evidence="2" type="ORF">HMPREF9944_01913</name>
</gene>